<comment type="subcellular location">
    <subcellularLocation>
        <location evidence="2">Nucleus</location>
    </subcellularLocation>
</comment>
<keyword evidence="2" id="KW-0539">Nucleus</keyword>
<keyword evidence="1 2" id="KW-0238">DNA-binding</keyword>
<dbReference type="InterPro" id="IPR002418">
    <property type="entry name" value="Tscrpt_reg_Myc"/>
</dbReference>
<organism evidence="6 7">
    <name type="scientific">Sinanodonta woodiana</name>
    <name type="common">Chinese pond mussel</name>
    <name type="synonym">Anodonta woodiana</name>
    <dbReference type="NCBI Taxonomy" id="1069815"/>
    <lineage>
        <taxon>Eukaryota</taxon>
        <taxon>Metazoa</taxon>
        <taxon>Spiralia</taxon>
        <taxon>Lophotrochozoa</taxon>
        <taxon>Mollusca</taxon>
        <taxon>Bivalvia</taxon>
        <taxon>Autobranchia</taxon>
        <taxon>Heteroconchia</taxon>
        <taxon>Palaeoheterodonta</taxon>
        <taxon>Unionida</taxon>
        <taxon>Unionoidea</taxon>
        <taxon>Unionidae</taxon>
        <taxon>Unioninae</taxon>
        <taxon>Sinanodonta</taxon>
    </lineage>
</organism>
<dbReference type="PRINTS" id="PR00044">
    <property type="entry name" value="LEUZIPPRMYC"/>
</dbReference>
<dbReference type="Pfam" id="PF01056">
    <property type="entry name" value="Myc_N"/>
    <property type="match status" value="1"/>
</dbReference>
<dbReference type="EMBL" id="JBJQND010000008">
    <property type="protein sequence ID" value="KAL3867674.1"/>
    <property type="molecule type" value="Genomic_DNA"/>
</dbReference>
<dbReference type="PIRSF" id="PIRSF001705">
    <property type="entry name" value="Myc_protein"/>
    <property type="match status" value="1"/>
</dbReference>
<dbReference type="CDD" id="cd11400">
    <property type="entry name" value="bHLHzip_Myc"/>
    <property type="match status" value="1"/>
</dbReference>
<dbReference type="PANTHER" id="PTHR45851">
    <property type="entry name" value="MYC PROTO-ONCOGENE"/>
    <property type="match status" value="1"/>
</dbReference>
<accession>A0ABD3W1D7</accession>
<dbReference type="SUPFAM" id="SSF47459">
    <property type="entry name" value="HLH, helix-loop-helix DNA-binding domain"/>
    <property type="match status" value="1"/>
</dbReference>
<dbReference type="Proteomes" id="UP001634394">
    <property type="component" value="Unassembled WGS sequence"/>
</dbReference>
<dbReference type="AlphaFoldDB" id="A0ABD3W1D7"/>
<keyword evidence="7" id="KW-1185">Reference proteome</keyword>
<dbReference type="InterPro" id="IPR050433">
    <property type="entry name" value="Myc_transcription_factors"/>
</dbReference>
<evidence type="ECO:0000313" key="7">
    <source>
        <dbReference type="Proteomes" id="UP001634394"/>
    </source>
</evidence>
<feature type="region of interest" description="Disordered" evidence="4">
    <location>
        <begin position="211"/>
        <end position="235"/>
    </location>
</feature>
<evidence type="ECO:0000256" key="3">
    <source>
        <dbReference type="SAM" id="Coils"/>
    </source>
</evidence>
<comment type="subunit">
    <text evidence="2">Efficient DNA binding requires dimerization with another bHLH protein.</text>
</comment>
<dbReference type="PROSITE" id="PS50888">
    <property type="entry name" value="BHLH"/>
    <property type="match status" value="1"/>
</dbReference>
<sequence length="404" mass="46331">MGINRYQHLCDRGMSYRKCTRPKEMDGYEIYFENSDEEFYRTPAIPSDEMWKKFELILTPPRSPNRDSDWNLDIDVDKEPLSFSSDGDFFDQDAVDTFIKELTTDQSPLSNLIQDPMWPQVNITPQSESKLENGQNTKRIRCDSCSGPTFDVHASECVDPAAVFPYPIGGTITETKCRNHGKLGIDTPSDSEEEIDVVTVEKKQQMQTVVTPVKKKSSIDAEREQQQQPVQKSSGTLKLTIECKPAQKSLIRHRVDASTEDHFYSLPHSYSLKRTMRSCPSSPESDSPRPIKRQKTLDFKHVVQRLKSCRNSSDSDECETGKRTQHNVLERKRRTDLKLSFFSLRDSVPELQGQERAPKVLILKKAADYIHSLNSESKRCDREIDSLKAKQEQLKRTLAALRGY</sequence>
<gene>
    <name evidence="6" type="ORF">ACJMK2_040545</name>
</gene>
<dbReference type="InterPro" id="IPR012682">
    <property type="entry name" value="Tscrpt_reg_Myc_N"/>
</dbReference>
<feature type="compositionally biased region" description="Polar residues" evidence="4">
    <location>
        <begin position="226"/>
        <end position="235"/>
    </location>
</feature>
<comment type="caution">
    <text evidence="6">The sequence shown here is derived from an EMBL/GenBank/DDBJ whole genome shotgun (WGS) entry which is preliminary data.</text>
</comment>
<dbReference type="SMART" id="SM00353">
    <property type="entry name" value="HLH"/>
    <property type="match status" value="1"/>
</dbReference>
<evidence type="ECO:0000256" key="4">
    <source>
        <dbReference type="SAM" id="MobiDB-lite"/>
    </source>
</evidence>
<name>A0ABD3W1D7_SINWO</name>
<dbReference type="GO" id="GO:0003677">
    <property type="term" value="F:DNA binding"/>
    <property type="evidence" value="ECO:0007669"/>
    <property type="project" value="UniProtKB-UniRule"/>
</dbReference>
<dbReference type="Gene3D" id="4.10.280.10">
    <property type="entry name" value="Helix-loop-helix DNA-binding domain"/>
    <property type="match status" value="1"/>
</dbReference>
<feature type="domain" description="BHLH" evidence="5">
    <location>
        <begin position="321"/>
        <end position="373"/>
    </location>
</feature>
<evidence type="ECO:0000259" key="5">
    <source>
        <dbReference type="PROSITE" id="PS50888"/>
    </source>
</evidence>
<evidence type="ECO:0000313" key="6">
    <source>
        <dbReference type="EMBL" id="KAL3867674.1"/>
    </source>
</evidence>
<evidence type="ECO:0000256" key="1">
    <source>
        <dbReference type="ARBA" id="ARBA00023125"/>
    </source>
</evidence>
<dbReference type="GO" id="GO:0005634">
    <property type="term" value="C:nucleus"/>
    <property type="evidence" value="ECO:0007669"/>
    <property type="project" value="UniProtKB-SubCell"/>
</dbReference>
<protein>
    <recommendedName>
        <fullName evidence="5">BHLH domain-containing protein</fullName>
    </recommendedName>
</protein>
<dbReference type="FunFam" id="4.10.280.10:FF:000019">
    <property type="entry name" value="Myc proto-oncogene protein"/>
    <property type="match status" value="1"/>
</dbReference>
<dbReference type="InterPro" id="IPR011598">
    <property type="entry name" value="bHLH_dom"/>
</dbReference>
<keyword evidence="3" id="KW-0175">Coiled coil</keyword>
<feature type="coiled-coil region" evidence="3">
    <location>
        <begin position="370"/>
        <end position="404"/>
    </location>
</feature>
<evidence type="ECO:0000256" key="2">
    <source>
        <dbReference type="PIRNR" id="PIRNR001705"/>
    </source>
</evidence>
<dbReference type="InterPro" id="IPR036638">
    <property type="entry name" value="HLH_DNA-bd_sf"/>
</dbReference>
<reference evidence="6 7" key="1">
    <citation type="submission" date="2024-11" db="EMBL/GenBank/DDBJ databases">
        <title>Chromosome-level genome assembly of the freshwater bivalve Anodonta woodiana.</title>
        <authorList>
            <person name="Chen X."/>
        </authorList>
    </citation>
    <scope>NUCLEOTIDE SEQUENCE [LARGE SCALE GENOMIC DNA]</scope>
    <source>
        <strain evidence="6">MN2024</strain>
        <tissue evidence="6">Gills</tissue>
    </source>
</reference>
<proteinExistence type="predicted"/>
<dbReference type="Pfam" id="PF00010">
    <property type="entry name" value="HLH"/>
    <property type="match status" value="1"/>
</dbReference>